<accession>A0A3M7S4D6</accession>
<dbReference type="EMBL" id="REGN01002064">
    <property type="protein sequence ID" value="RNA30632.1"/>
    <property type="molecule type" value="Genomic_DNA"/>
</dbReference>
<comment type="caution">
    <text evidence="1">The sequence shown here is derived from an EMBL/GenBank/DDBJ whole genome shotgun (WGS) entry which is preliminary data.</text>
</comment>
<sequence>MHSNSIPIPFQFHSITIPTVPFHSVKFPYAMEWNWNRNAFLRMHLHSIPLFGTERFTFARTTFLCHIQKMHFINFTNI</sequence>
<dbReference type="AlphaFoldDB" id="A0A3M7S4D6"/>
<evidence type="ECO:0000313" key="1">
    <source>
        <dbReference type="EMBL" id="RNA30632.1"/>
    </source>
</evidence>
<keyword evidence="2" id="KW-1185">Reference proteome</keyword>
<evidence type="ECO:0000313" key="2">
    <source>
        <dbReference type="Proteomes" id="UP000276133"/>
    </source>
</evidence>
<proteinExistence type="predicted"/>
<dbReference type="Proteomes" id="UP000276133">
    <property type="component" value="Unassembled WGS sequence"/>
</dbReference>
<protein>
    <submittedName>
        <fullName evidence="1">Uncharacterized protein</fullName>
    </submittedName>
</protein>
<organism evidence="1 2">
    <name type="scientific">Brachionus plicatilis</name>
    <name type="common">Marine rotifer</name>
    <name type="synonym">Brachionus muelleri</name>
    <dbReference type="NCBI Taxonomy" id="10195"/>
    <lineage>
        <taxon>Eukaryota</taxon>
        <taxon>Metazoa</taxon>
        <taxon>Spiralia</taxon>
        <taxon>Gnathifera</taxon>
        <taxon>Rotifera</taxon>
        <taxon>Eurotatoria</taxon>
        <taxon>Monogononta</taxon>
        <taxon>Pseudotrocha</taxon>
        <taxon>Ploima</taxon>
        <taxon>Brachionidae</taxon>
        <taxon>Brachionus</taxon>
    </lineage>
</organism>
<gene>
    <name evidence="1" type="ORF">BpHYR1_027813</name>
</gene>
<name>A0A3M7S4D6_BRAPC</name>
<reference evidence="1 2" key="1">
    <citation type="journal article" date="2018" name="Sci. Rep.">
        <title>Genomic signatures of local adaptation to the degree of environmental predictability in rotifers.</title>
        <authorList>
            <person name="Franch-Gras L."/>
            <person name="Hahn C."/>
            <person name="Garcia-Roger E.M."/>
            <person name="Carmona M.J."/>
            <person name="Serra M."/>
            <person name="Gomez A."/>
        </authorList>
    </citation>
    <scope>NUCLEOTIDE SEQUENCE [LARGE SCALE GENOMIC DNA]</scope>
    <source>
        <strain evidence="1">HYR1</strain>
    </source>
</reference>